<dbReference type="InParanoid" id="D4H218"/>
<gene>
    <name evidence="2" type="ordered locus">Dacet_0191</name>
</gene>
<dbReference type="PaxDb" id="522772-Dacet_0191"/>
<dbReference type="RefSeq" id="WP_013009543.1">
    <property type="nucleotide sequence ID" value="NC_013943.1"/>
</dbReference>
<keyword evidence="1" id="KW-0732">Signal</keyword>
<dbReference type="HOGENOM" id="CLU_040914_0_0_0"/>
<organism evidence="2 3">
    <name type="scientific">Denitrovibrio acetiphilus (strain DSM 12809 / NBRC 114555 / N2460)</name>
    <dbReference type="NCBI Taxonomy" id="522772"/>
    <lineage>
        <taxon>Bacteria</taxon>
        <taxon>Pseudomonadati</taxon>
        <taxon>Deferribacterota</taxon>
        <taxon>Deferribacteres</taxon>
        <taxon>Deferribacterales</taxon>
        <taxon>Geovibrionaceae</taxon>
        <taxon>Denitrovibrio</taxon>
    </lineage>
</organism>
<dbReference type="OrthoDB" id="9811852at2"/>
<sequence length="480" mass="53985" precursor="true">MSHSLSKAFFAVLILALTVSVAYSFEDDSYSTPDNWKQHVTAGRIVQSTSGSGLTDDTSLYTTLTTRLRLKSNEYAEDSDVYQYIRMHTDAAEVGNGTVKLSIFGRITSDINGDSDEDWGDKDFYAQRDILDADSSEGDLGGRLYQGYIQADGVIKNTKISIGRFYLDHLTTYQVDGLDAQVNATDNFSVYAFGGLPVSYFYDLEDSYVAGAGFSYKYMDNTIFRGEYSYAEVDDIDDDHTQLEFVQLIPNGSLMLGYELLNDADTYSADLDYQISSTGTIVTLGFERLNDDIEGSDSNYLVNPITYALMDQSKYSKYKASVYQPFMKYFVAGLSYEAKSVDGDENFDNRDYQKYGAKFDINGLISDGTYISLNADKWAISDTDSTDDNNRIMYGLQVSQKVNAEVDVWLGSSFSKYEYDYLTDTRKDSVRSYYVGGQYQPSETLGVLLDVSREETEFYDDVDDDLSDSYVVELWANIAF</sequence>
<accession>D4H218</accession>
<dbReference type="EMBL" id="CP001968">
    <property type="protein sequence ID" value="ADD66995.1"/>
    <property type="molecule type" value="Genomic_DNA"/>
</dbReference>
<protein>
    <recommendedName>
        <fullName evidence="4">Alginate export domain-containing protein</fullName>
    </recommendedName>
</protein>
<proteinExistence type="predicted"/>
<dbReference type="Proteomes" id="UP000002012">
    <property type="component" value="Chromosome"/>
</dbReference>
<feature type="chain" id="PRO_5003057594" description="Alginate export domain-containing protein" evidence="1">
    <location>
        <begin position="25"/>
        <end position="480"/>
    </location>
</feature>
<dbReference type="STRING" id="522772.Dacet_0191"/>
<evidence type="ECO:0000313" key="2">
    <source>
        <dbReference type="EMBL" id="ADD66995.1"/>
    </source>
</evidence>
<name>D4H218_DENA2</name>
<evidence type="ECO:0008006" key="4">
    <source>
        <dbReference type="Google" id="ProtNLM"/>
    </source>
</evidence>
<dbReference type="KEGG" id="dap:Dacet_0191"/>
<dbReference type="AlphaFoldDB" id="D4H218"/>
<keyword evidence="3" id="KW-1185">Reference proteome</keyword>
<reference evidence="2 3" key="1">
    <citation type="journal article" date="2010" name="Stand. Genomic Sci.">
        <title>Complete genome sequence of Denitrovibrio acetiphilus type strain (N2460).</title>
        <authorList>
            <person name="Kiss H."/>
            <person name="Lang E."/>
            <person name="Lapidus A."/>
            <person name="Copeland A."/>
            <person name="Nolan M."/>
            <person name="Glavina Del Rio T."/>
            <person name="Chen F."/>
            <person name="Lucas S."/>
            <person name="Tice H."/>
            <person name="Cheng J.F."/>
            <person name="Han C."/>
            <person name="Goodwin L."/>
            <person name="Pitluck S."/>
            <person name="Liolios K."/>
            <person name="Pati A."/>
            <person name="Ivanova N."/>
            <person name="Mavromatis K."/>
            <person name="Chen A."/>
            <person name="Palaniappan K."/>
            <person name="Land M."/>
            <person name="Hauser L."/>
            <person name="Chang Y.J."/>
            <person name="Jeffries C.D."/>
            <person name="Detter J.C."/>
            <person name="Brettin T."/>
            <person name="Spring S."/>
            <person name="Rohde M."/>
            <person name="Goker M."/>
            <person name="Woyke T."/>
            <person name="Bristow J."/>
            <person name="Eisen J.A."/>
            <person name="Markowitz V."/>
            <person name="Hugenholtz P."/>
            <person name="Kyrpides N.C."/>
            <person name="Klenk H.P."/>
        </authorList>
    </citation>
    <scope>NUCLEOTIDE SEQUENCE [LARGE SCALE GENOMIC DNA]</scope>
    <source>
        <strain evidence="3">DSM 12809 / NBRC 114555 / N2460</strain>
    </source>
</reference>
<evidence type="ECO:0000313" key="3">
    <source>
        <dbReference type="Proteomes" id="UP000002012"/>
    </source>
</evidence>
<dbReference type="eggNOG" id="ENOG5033CI6">
    <property type="taxonomic scope" value="Bacteria"/>
</dbReference>
<feature type="signal peptide" evidence="1">
    <location>
        <begin position="1"/>
        <end position="24"/>
    </location>
</feature>
<evidence type="ECO:0000256" key="1">
    <source>
        <dbReference type="SAM" id="SignalP"/>
    </source>
</evidence>